<accession>A0AA96LCW5</accession>
<dbReference type="InterPro" id="IPR008286">
    <property type="entry name" value="Prn/Lys/Arg_de-COase_C"/>
</dbReference>
<evidence type="ECO:0000313" key="8">
    <source>
        <dbReference type="EMBL" id="WNQ11649.1"/>
    </source>
</evidence>
<dbReference type="InterPro" id="IPR015424">
    <property type="entry name" value="PyrdxlP-dep_Trfase"/>
</dbReference>
<evidence type="ECO:0000259" key="7">
    <source>
        <dbReference type="Pfam" id="PF03711"/>
    </source>
</evidence>
<evidence type="ECO:0000256" key="3">
    <source>
        <dbReference type="ARBA" id="ARBA00022793"/>
    </source>
</evidence>
<dbReference type="InterPro" id="IPR000310">
    <property type="entry name" value="Orn/Lys/Arg_deCO2ase_major_dom"/>
</dbReference>
<protein>
    <submittedName>
        <fullName evidence="8">Aminotransferase class I/II-fold pyridoxal phosphate-dependent enzyme</fullName>
    </submittedName>
</protein>
<comment type="cofactor">
    <cofactor evidence="1">
        <name>pyridoxal 5'-phosphate</name>
        <dbReference type="ChEBI" id="CHEBI:597326"/>
    </cofactor>
</comment>
<evidence type="ECO:0000256" key="1">
    <source>
        <dbReference type="ARBA" id="ARBA00001933"/>
    </source>
</evidence>
<proteinExistence type="inferred from homology"/>
<dbReference type="SUPFAM" id="SSF53383">
    <property type="entry name" value="PLP-dependent transferases"/>
    <property type="match status" value="1"/>
</dbReference>
<dbReference type="CDD" id="cd00615">
    <property type="entry name" value="Orn_deC_like"/>
    <property type="match status" value="1"/>
</dbReference>
<evidence type="ECO:0000256" key="4">
    <source>
        <dbReference type="ARBA" id="ARBA00022898"/>
    </source>
</evidence>
<evidence type="ECO:0000259" key="6">
    <source>
        <dbReference type="Pfam" id="PF01276"/>
    </source>
</evidence>
<dbReference type="SUPFAM" id="SSF55904">
    <property type="entry name" value="Ornithine decarboxylase C-terminal domain"/>
    <property type="match status" value="1"/>
</dbReference>
<dbReference type="GO" id="GO:0016831">
    <property type="term" value="F:carboxy-lyase activity"/>
    <property type="evidence" value="ECO:0007669"/>
    <property type="project" value="UniProtKB-KW"/>
</dbReference>
<evidence type="ECO:0000256" key="2">
    <source>
        <dbReference type="ARBA" id="ARBA00010671"/>
    </source>
</evidence>
<keyword evidence="8" id="KW-0808">Transferase</keyword>
<dbReference type="InterPro" id="IPR036633">
    <property type="entry name" value="Prn/Lys/Arg_de-COase_C_sf"/>
</dbReference>
<gene>
    <name evidence="8" type="ORF">MJA45_00810</name>
</gene>
<dbReference type="KEGG" id="paun:MJA45_00810"/>
<dbReference type="Proteomes" id="UP001305702">
    <property type="component" value="Chromosome"/>
</dbReference>
<dbReference type="InterPro" id="IPR015421">
    <property type="entry name" value="PyrdxlP-dep_Trfase_major"/>
</dbReference>
<keyword evidence="5" id="KW-0456">Lyase</keyword>
<dbReference type="PANTHER" id="PTHR43277">
    <property type="entry name" value="ARGININE DECARBOXYLASE"/>
    <property type="match status" value="1"/>
</dbReference>
<feature type="domain" description="Orn/Lys/Arg decarboxylase C-terminal" evidence="7">
    <location>
        <begin position="419"/>
        <end position="460"/>
    </location>
</feature>
<dbReference type="Pfam" id="PF03711">
    <property type="entry name" value="OKR_DC_1_C"/>
    <property type="match status" value="1"/>
</dbReference>
<comment type="similarity">
    <text evidence="2">Belongs to the Orn/Lys/Arg decarboxylase class-I family.</text>
</comment>
<keyword evidence="8" id="KW-0032">Aminotransferase</keyword>
<dbReference type="Gene3D" id="3.40.640.10">
    <property type="entry name" value="Type I PLP-dependent aspartate aminotransferase-like (Major domain)"/>
    <property type="match status" value="1"/>
</dbReference>
<dbReference type="AlphaFoldDB" id="A0AA96LCW5"/>
<evidence type="ECO:0000256" key="5">
    <source>
        <dbReference type="ARBA" id="ARBA00023239"/>
    </source>
</evidence>
<reference evidence="8 9" key="1">
    <citation type="submission" date="2022-02" db="EMBL/GenBank/DDBJ databases">
        <title>Paenibacillus sp. MBLB1776 Whole Genome Shotgun Sequencing.</title>
        <authorList>
            <person name="Hwang C.Y."/>
            <person name="Cho E.-S."/>
            <person name="Seo M.-J."/>
        </authorList>
    </citation>
    <scope>NUCLEOTIDE SEQUENCE [LARGE SCALE GENOMIC DNA]</scope>
    <source>
        <strain evidence="8 9">MBLB1776</strain>
    </source>
</reference>
<keyword evidence="3" id="KW-0210">Decarboxylase</keyword>
<dbReference type="Gene3D" id="3.90.100.10">
    <property type="entry name" value="Orn/Lys/Arg decarboxylase, C-terminal domain"/>
    <property type="match status" value="1"/>
</dbReference>
<dbReference type="Pfam" id="PF01276">
    <property type="entry name" value="OKR_DC_1"/>
    <property type="match status" value="1"/>
</dbReference>
<keyword evidence="9" id="KW-1185">Reference proteome</keyword>
<feature type="domain" description="Orn/Lys/Arg decarboxylases family 1 pyridoxal-P attachment site" evidence="6">
    <location>
        <begin position="7"/>
        <end position="306"/>
    </location>
</feature>
<dbReference type="InterPro" id="IPR052357">
    <property type="entry name" value="Orn_Lys_Arg_decarboxylase-I"/>
</dbReference>
<keyword evidence="4" id="KW-0663">Pyridoxal phosphate</keyword>
<dbReference type="PANTHER" id="PTHR43277:SF3">
    <property type="entry name" value="DECARBOXYLASE, PUTATIVE-RELATED"/>
    <property type="match status" value="1"/>
</dbReference>
<dbReference type="EMBL" id="CP130318">
    <property type="protein sequence ID" value="WNQ11649.1"/>
    <property type="molecule type" value="Genomic_DNA"/>
</dbReference>
<sequence>MNRHKAPLYDRLVEHHNRRTASFHVPGHKNGQGLDPAAESYLGSVMELDVTEISGLDDLHQPEGVIKEAQALAAQCFGAEESFFLVNGSTAGNLAMILSVCAPGELLLVQRTVHKSVLNGLALAGARAVFLTPEWDRASGLTFGVSVEEVERALAAYPEAKGLFLTNPTYYGLAADLTELARLAHSHGIPLLVDEAHGAHFGFHPDLPPSALSCGADAVVQSTHKMLTALTMGGMLHLQGSRVNRHLIRHNLGVVQSSSPSYPLMASLDLSRRQLHTRGEEWIESGLRVLRQLRREIREMPDWEMIDRDGAASYSALDPFKLTLRMKGNRLSGFELQGKLEACGCMAEMADIRYVLLCCSLATTKEEADRLLEALHKITREEAPNKQENGLLSTNIPNKPIFLPLSAPVSFARPVPGASTKVKALELEQCTGRVAAEMVIPYPPGIPVLYPGERITAAAVKELAGLRDRGARFQGARDPQLRTLQIEEDGPNGWNAPISPHTI</sequence>
<name>A0AA96LCW5_9BACL</name>
<organism evidence="8 9">
    <name type="scientific">Paenibacillus aurantius</name>
    <dbReference type="NCBI Taxonomy" id="2918900"/>
    <lineage>
        <taxon>Bacteria</taxon>
        <taxon>Bacillati</taxon>
        <taxon>Bacillota</taxon>
        <taxon>Bacilli</taxon>
        <taxon>Bacillales</taxon>
        <taxon>Paenibacillaceae</taxon>
        <taxon>Paenibacillus</taxon>
    </lineage>
</organism>
<evidence type="ECO:0000313" key="9">
    <source>
        <dbReference type="Proteomes" id="UP001305702"/>
    </source>
</evidence>
<dbReference type="RefSeq" id="WP_315605426.1">
    <property type="nucleotide sequence ID" value="NZ_CP130318.1"/>
</dbReference>
<dbReference type="GO" id="GO:0008483">
    <property type="term" value="F:transaminase activity"/>
    <property type="evidence" value="ECO:0007669"/>
    <property type="project" value="UniProtKB-KW"/>
</dbReference>